<dbReference type="AlphaFoldDB" id="A0A8J6J2I5"/>
<protein>
    <submittedName>
        <fullName evidence="2">Uncharacterized protein</fullName>
    </submittedName>
</protein>
<evidence type="ECO:0000256" key="1">
    <source>
        <dbReference type="SAM" id="Phobius"/>
    </source>
</evidence>
<feature type="transmembrane region" description="Helical" evidence="1">
    <location>
        <begin position="59"/>
        <end position="76"/>
    </location>
</feature>
<keyword evidence="1" id="KW-0472">Membrane</keyword>
<feature type="transmembrane region" description="Helical" evidence="1">
    <location>
        <begin position="163"/>
        <end position="180"/>
    </location>
</feature>
<keyword evidence="3" id="KW-1185">Reference proteome</keyword>
<dbReference type="Proteomes" id="UP000628736">
    <property type="component" value="Unassembled WGS sequence"/>
</dbReference>
<dbReference type="EMBL" id="JACOPO010000006">
    <property type="protein sequence ID" value="MBC5723209.1"/>
    <property type="molecule type" value="Genomic_DNA"/>
</dbReference>
<keyword evidence="1" id="KW-0812">Transmembrane</keyword>
<keyword evidence="1" id="KW-1133">Transmembrane helix</keyword>
<organism evidence="2 3">
    <name type="scientific">Flintibacter hominis</name>
    <dbReference type="NCBI Taxonomy" id="2763048"/>
    <lineage>
        <taxon>Bacteria</taxon>
        <taxon>Bacillati</taxon>
        <taxon>Bacillota</taxon>
        <taxon>Clostridia</taxon>
        <taxon>Eubacteriales</taxon>
        <taxon>Flintibacter</taxon>
    </lineage>
</organism>
<sequence>MAKIFGYECRRLLWNKFFLSLLAVLLFYGWQVLDWVTILGVSHTAPFSPWSFGDYLCRLLPLMWIGALFFLTFFTSGKARRAAVLTDAAPAEPYRYALARCAAALVGTGLLALACLGEAAVFYGRYFGWYRWGELVLPALATLAPPLVFALGSGWQLGRVRPWLIFPWMLLPILLTALPLPESLGLLNGSIFVSRPLALGVLDPAFSLPVGAIVTQCVLLLAGVLFLIIRPSKRKIR</sequence>
<feature type="transmembrane region" description="Helical" evidence="1">
    <location>
        <begin position="97"/>
        <end position="123"/>
    </location>
</feature>
<evidence type="ECO:0000313" key="3">
    <source>
        <dbReference type="Proteomes" id="UP000628736"/>
    </source>
</evidence>
<accession>A0A8J6J2I5</accession>
<reference evidence="2" key="1">
    <citation type="submission" date="2020-08" db="EMBL/GenBank/DDBJ databases">
        <title>Genome public.</title>
        <authorList>
            <person name="Liu C."/>
            <person name="Sun Q."/>
        </authorList>
    </citation>
    <scope>NUCLEOTIDE SEQUENCE</scope>
    <source>
        <strain evidence="2">NSJ-23</strain>
    </source>
</reference>
<comment type="caution">
    <text evidence="2">The sequence shown here is derived from an EMBL/GenBank/DDBJ whole genome shotgun (WGS) entry which is preliminary data.</text>
</comment>
<gene>
    <name evidence="2" type="ORF">H8S11_10340</name>
</gene>
<feature type="transmembrane region" description="Helical" evidence="1">
    <location>
        <begin position="12"/>
        <end position="30"/>
    </location>
</feature>
<dbReference type="RefSeq" id="WP_186853082.1">
    <property type="nucleotide sequence ID" value="NZ_JACOPO010000006.1"/>
</dbReference>
<feature type="transmembrane region" description="Helical" evidence="1">
    <location>
        <begin position="206"/>
        <end position="229"/>
    </location>
</feature>
<feature type="transmembrane region" description="Helical" evidence="1">
    <location>
        <begin position="129"/>
        <end position="151"/>
    </location>
</feature>
<name>A0A8J6J2I5_9FIRM</name>
<proteinExistence type="predicted"/>
<evidence type="ECO:0000313" key="2">
    <source>
        <dbReference type="EMBL" id="MBC5723209.1"/>
    </source>
</evidence>